<comment type="caution">
    <text evidence="2">The sequence shown here is derived from an EMBL/GenBank/DDBJ whole genome shotgun (WGS) entry which is preliminary data.</text>
</comment>
<evidence type="ECO:0000313" key="2">
    <source>
        <dbReference type="EMBL" id="KAL0259148.1"/>
    </source>
</evidence>
<feature type="compositionally biased region" description="Low complexity" evidence="1">
    <location>
        <begin position="154"/>
        <end position="164"/>
    </location>
</feature>
<proteinExistence type="predicted"/>
<accession>A0ABR3CES9</accession>
<dbReference type="EMBL" id="JAJVCZ030000006">
    <property type="protein sequence ID" value="KAL0259148.1"/>
    <property type="molecule type" value="Genomic_DNA"/>
</dbReference>
<sequence length="308" mass="33314">MAEQVEPLQFELSRHVLKKVVSAIKFKKRADASWLKTEFIRPSTEHGVPITVDSNDAEFFRIQDIWLKAVEADPTLKDEGALILKAKKNGVSVSGIDLAMYGVHPDAAQSNITAKPAQPQPVSASARHPTLSSGPVPSSSGGFQVPKPSPTAVSPTSSLRSSYSPEVPDNSMMRSRSNPISEHAYHAGESQRATGMVEPRQQSARQAPGHSTHADQAQPRRRGYSGSTAYSMAATTVTFQANITSGPNVVAVPFNLDNINETIDDVVAYVNWKNSEAGRLSPVDYNTFLSIMRFRPGPANALVVHKAE</sequence>
<reference evidence="2 3" key="1">
    <citation type="submission" date="2024-02" db="EMBL/GenBank/DDBJ databases">
        <title>De novo assembly and annotation of 12 fungi associated with fruit tree decline syndrome in Ontario, Canada.</title>
        <authorList>
            <person name="Sulman M."/>
            <person name="Ellouze W."/>
            <person name="Ilyukhin E."/>
        </authorList>
    </citation>
    <scope>NUCLEOTIDE SEQUENCE [LARGE SCALE GENOMIC DNA]</scope>
    <source>
        <strain evidence="2 3">FDS-637</strain>
    </source>
</reference>
<gene>
    <name evidence="2" type="ORF">SLS55_006653</name>
</gene>
<evidence type="ECO:0000313" key="3">
    <source>
        <dbReference type="Proteomes" id="UP001430584"/>
    </source>
</evidence>
<dbReference type="RefSeq" id="XP_066632177.1">
    <property type="nucleotide sequence ID" value="XM_066778082.1"/>
</dbReference>
<protein>
    <submittedName>
        <fullName evidence="2">Uncharacterized protein</fullName>
    </submittedName>
</protein>
<evidence type="ECO:0000256" key="1">
    <source>
        <dbReference type="SAM" id="MobiDB-lite"/>
    </source>
</evidence>
<feature type="compositionally biased region" description="Low complexity" evidence="1">
    <location>
        <begin position="132"/>
        <end position="142"/>
    </location>
</feature>
<keyword evidence="3" id="KW-1185">Reference proteome</keyword>
<organism evidence="2 3">
    <name type="scientific">Diplodia seriata</name>
    <dbReference type="NCBI Taxonomy" id="420778"/>
    <lineage>
        <taxon>Eukaryota</taxon>
        <taxon>Fungi</taxon>
        <taxon>Dikarya</taxon>
        <taxon>Ascomycota</taxon>
        <taxon>Pezizomycotina</taxon>
        <taxon>Dothideomycetes</taxon>
        <taxon>Dothideomycetes incertae sedis</taxon>
        <taxon>Botryosphaeriales</taxon>
        <taxon>Botryosphaeriaceae</taxon>
        <taxon>Diplodia</taxon>
    </lineage>
</organism>
<feature type="region of interest" description="Disordered" evidence="1">
    <location>
        <begin position="113"/>
        <end position="226"/>
    </location>
</feature>
<dbReference type="Proteomes" id="UP001430584">
    <property type="component" value="Unassembled WGS sequence"/>
</dbReference>
<name>A0ABR3CES9_9PEZI</name>
<dbReference type="GeneID" id="92010738"/>